<dbReference type="Proteomes" id="UP000054217">
    <property type="component" value="Unassembled WGS sequence"/>
</dbReference>
<dbReference type="AlphaFoldDB" id="A0A0C3JTP5"/>
<dbReference type="HOGENOM" id="CLU_2623003_0_0_1"/>
<gene>
    <name evidence="2" type="ORF">M404DRAFT_753289</name>
</gene>
<sequence length="78" mass="8669">MYVDGVKGNEVGGDRNNTPNIQLHRHLHLPTTVVSSTIESSQDTSQPVPAYLEVFVALFTNAARNNNRTWRILLPPQA</sequence>
<feature type="region of interest" description="Disordered" evidence="1">
    <location>
        <begin position="1"/>
        <end position="22"/>
    </location>
</feature>
<name>A0A0C3JTP5_PISTI</name>
<protein>
    <submittedName>
        <fullName evidence="2">Uncharacterized protein</fullName>
    </submittedName>
</protein>
<proteinExistence type="predicted"/>
<organism evidence="2 3">
    <name type="scientific">Pisolithus tinctorius Marx 270</name>
    <dbReference type="NCBI Taxonomy" id="870435"/>
    <lineage>
        <taxon>Eukaryota</taxon>
        <taxon>Fungi</taxon>
        <taxon>Dikarya</taxon>
        <taxon>Basidiomycota</taxon>
        <taxon>Agaricomycotina</taxon>
        <taxon>Agaricomycetes</taxon>
        <taxon>Agaricomycetidae</taxon>
        <taxon>Boletales</taxon>
        <taxon>Sclerodermatineae</taxon>
        <taxon>Pisolithaceae</taxon>
        <taxon>Pisolithus</taxon>
    </lineage>
</organism>
<evidence type="ECO:0000313" key="2">
    <source>
        <dbReference type="EMBL" id="KIO00822.1"/>
    </source>
</evidence>
<evidence type="ECO:0000313" key="3">
    <source>
        <dbReference type="Proteomes" id="UP000054217"/>
    </source>
</evidence>
<accession>A0A0C3JTP5</accession>
<evidence type="ECO:0000256" key="1">
    <source>
        <dbReference type="SAM" id="MobiDB-lite"/>
    </source>
</evidence>
<dbReference type="EMBL" id="KN831993">
    <property type="protein sequence ID" value="KIO00822.1"/>
    <property type="molecule type" value="Genomic_DNA"/>
</dbReference>
<dbReference type="InParanoid" id="A0A0C3JTP5"/>
<reference evidence="2 3" key="1">
    <citation type="submission" date="2014-04" db="EMBL/GenBank/DDBJ databases">
        <authorList>
            <consortium name="DOE Joint Genome Institute"/>
            <person name="Kuo A."/>
            <person name="Kohler A."/>
            <person name="Costa M.D."/>
            <person name="Nagy L.G."/>
            <person name="Floudas D."/>
            <person name="Copeland A."/>
            <person name="Barry K.W."/>
            <person name="Cichocki N."/>
            <person name="Veneault-Fourrey C."/>
            <person name="LaButti K."/>
            <person name="Lindquist E.A."/>
            <person name="Lipzen A."/>
            <person name="Lundell T."/>
            <person name="Morin E."/>
            <person name="Murat C."/>
            <person name="Sun H."/>
            <person name="Tunlid A."/>
            <person name="Henrissat B."/>
            <person name="Grigoriev I.V."/>
            <person name="Hibbett D.S."/>
            <person name="Martin F."/>
            <person name="Nordberg H.P."/>
            <person name="Cantor M.N."/>
            <person name="Hua S.X."/>
        </authorList>
    </citation>
    <scope>NUCLEOTIDE SEQUENCE [LARGE SCALE GENOMIC DNA]</scope>
    <source>
        <strain evidence="2 3">Marx 270</strain>
    </source>
</reference>
<reference evidence="3" key="2">
    <citation type="submission" date="2015-01" db="EMBL/GenBank/DDBJ databases">
        <title>Evolutionary Origins and Diversification of the Mycorrhizal Mutualists.</title>
        <authorList>
            <consortium name="DOE Joint Genome Institute"/>
            <consortium name="Mycorrhizal Genomics Consortium"/>
            <person name="Kohler A."/>
            <person name="Kuo A."/>
            <person name="Nagy L.G."/>
            <person name="Floudas D."/>
            <person name="Copeland A."/>
            <person name="Barry K.W."/>
            <person name="Cichocki N."/>
            <person name="Veneault-Fourrey C."/>
            <person name="LaButti K."/>
            <person name="Lindquist E.A."/>
            <person name="Lipzen A."/>
            <person name="Lundell T."/>
            <person name="Morin E."/>
            <person name="Murat C."/>
            <person name="Riley R."/>
            <person name="Ohm R."/>
            <person name="Sun H."/>
            <person name="Tunlid A."/>
            <person name="Henrissat B."/>
            <person name="Grigoriev I.V."/>
            <person name="Hibbett D.S."/>
            <person name="Martin F."/>
        </authorList>
    </citation>
    <scope>NUCLEOTIDE SEQUENCE [LARGE SCALE GENOMIC DNA]</scope>
    <source>
        <strain evidence="3">Marx 270</strain>
    </source>
</reference>
<keyword evidence="3" id="KW-1185">Reference proteome</keyword>